<name>A0A7I9VP60_9BACT</name>
<sequence length="383" mass="42077">MANPLRELARFGQSVWYDSLRRGILASGELARFIAEDGLTGLTTNPAIYEKAIGQSRDYDAELLRLLPRRDLDAKAIYEELALHDIRAAADLLRPVYARTARGDGFVSLEVSPVVARNAAATQAEARRLWRALGRENVLIKVPGTPEALPAIRQLLSEGVNVNVTLLFSRATYARVAEAYLTALEDRAARGEDLSRLASVASFFVSRVDTLVDGLLEEQCASSSRREVQVRAEALRGRVGIANAKLVYQDWRALTASPRWARLRSLGARPQRLLWASTSTKNARYRDVMYVEELIGPETIDTMPPATFDAFRDHGRVRPTLEADVGAARQAMTELADLGISIDDVTDRLLADGVRLFAEPFAKLLATIEARRASEAGAGAHAP</sequence>
<evidence type="ECO:0000256" key="5">
    <source>
        <dbReference type="ARBA" id="ARBA00013151"/>
    </source>
</evidence>
<feature type="active site" description="Schiff-base intermediate with substrate" evidence="10">
    <location>
        <position position="141"/>
    </location>
</feature>
<dbReference type="GO" id="GO:0006098">
    <property type="term" value="P:pentose-phosphate shunt"/>
    <property type="evidence" value="ECO:0007669"/>
    <property type="project" value="UniProtKB-UniRule"/>
</dbReference>
<keyword evidence="12" id="KW-1185">Reference proteome</keyword>
<evidence type="ECO:0000256" key="10">
    <source>
        <dbReference type="HAMAP-Rule" id="MF_00493"/>
    </source>
</evidence>
<keyword evidence="8 10" id="KW-0570">Pentose shunt</keyword>
<dbReference type="EMBL" id="BJTG01000007">
    <property type="protein sequence ID" value="GEJ58206.1"/>
    <property type="molecule type" value="Genomic_DNA"/>
</dbReference>
<evidence type="ECO:0000256" key="9">
    <source>
        <dbReference type="ARBA" id="ARBA00023270"/>
    </source>
</evidence>
<dbReference type="RefSeq" id="WP_176066548.1">
    <property type="nucleotide sequence ID" value="NZ_BJTG01000007.1"/>
</dbReference>
<evidence type="ECO:0000256" key="2">
    <source>
        <dbReference type="ARBA" id="ARBA00004496"/>
    </source>
</evidence>
<comment type="caution">
    <text evidence="11">The sequence shown here is derived from an EMBL/GenBank/DDBJ whole genome shotgun (WGS) entry which is preliminary data.</text>
</comment>
<dbReference type="CDD" id="cd00955">
    <property type="entry name" value="Transaldolase_like"/>
    <property type="match status" value="1"/>
</dbReference>
<accession>A0A7I9VP60</accession>
<proteinExistence type="inferred from homology"/>
<dbReference type="PANTHER" id="PTHR10683">
    <property type="entry name" value="TRANSALDOLASE"/>
    <property type="match status" value="1"/>
</dbReference>
<gene>
    <name evidence="10" type="primary">tal</name>
    <name evidence="11" type="ORF">AMYX_29470</name>
</gene>
<evidence type="ECO:0000256" key="3">
    <source>
        <dbReference type="ARBA" id="ARBA00004857"/>
    </source>
</evidence>
<evidence type="ECO:0000313" key="11">
    <source>
        <dbReference type="EMBL" id="GEJ58206.1"/>
    </source>
</evidence>
<evidence type="ECO:0000256" key="6">
    <source>
        <dbReference type="ARBA" id="ARBA00022490"/>
    </source>
</evidence>
<evidence type="ECO:0000313" key="12">
    <source>
        <dbReference type="Proteomes" id="UP000503640"/>
    </source>
</evidence>
<dbReference type="Gene3D" id="3.20.20.70">
    <property type="entry name" value="Aldolase class I"/>
    <property type="match status" value="1"/>
</dbReference>
<comment type="function">
    <text evidence="1 10">Transaldolase is important for the balance of metabolites in the pentose-phosphate pathway.</text>
</comment>
<dbReference type="HAMAP" id="MF_00493">
    <property type="entry name" value="Transaldolase_2"/>
    <property type="match status" value="1"/>
</dbReference>
<dbReference type="InterPro" id="IPR001585">
    <property type="entry name" value="TAL/FSA"/>
</dbReference>
<reference evidence="12" key="1">
    <citation type="journal article" date="2020" name="Appl. Environ. Microbiol.">
        <title>Diazotrophic Anaeromyxobacter Isolates from Soils.</title>
        <authorList>
            <person name="Masuda Y."/>
            <person name="Yamanaka H."/>
            <person name="Xu Z.X."/>
            <person name="Shiratori Y."/>
            <person name="Aono T."/>
            <person name="Amachi S."/>
            <person name="Senoo K."/>
            <person name="Itoh H."/>
        </authorList>
    </citation>
    <scope>NUCLEOTIDE SEQUENCE [LARGE SCALE GENOMIC DNA]</scope>
    <source>
        <strain evidence="12">R267</strain>
    </source>
</reference>
<dbReference type="EC" id="2.2.1.2" evidence="5 10"/>
<dbReference type="GO" id="GO:0005975">
    <property type="term" value="P:carbohydrate metabolic process"/>
    <property type="evidence" value="ECO:0007669"/>
    <property type="project" value="InterPro"/>
</dbReference>
<evidence type="ECO:0000256" key="8">
    <source>
        <dbReference type="ARBA" id="ARBA00023126"/>
    </source>
</evidence>
<keyword evidence="9 10" id="KW-0704">Schiff base</keyword>
<dbReference type="NCBIfam" id="TIGR00876">
    <property type="entry name" value="tal_mycobact"/>
    <property type="match status" value="1"/>
</dbReference>
<organism evidence="11 12">
    <name type="scientific">Anaeromyxobacter diazotrophicus</name>
    <dbReference type="NCBI Taxonomy" id="2590199"/>
    <lineage>
        <taxon>Bacteria</taxon>
        <taxon>Pseudomonadati</taxon>
        <taxon>Myxococcota</taxon>
        <taxon>Myxococcia</taxon>
        <taxon>Myxococcales</taxon>
        <taxon>Cystobacterineae</taxon>
        <taxon>Anaeromyxobacteraceae</taxon>
        <taxon>Anaeromyxobacter</taxon>
    </lineage>
</organism>
<dbReference type="NCBIfam" id="NF002881">
    <property type="entry name" value="PRK03343.1"/>
    <property type="match status" value="1"/>
</dbReference>
<dbReference type="GO" id="GO:0004801">
    <property type="term" value="F:transaldolase activity"/>
    <property type="evidence" value="ECO:0007669"/>
    <property type="project" value="UniProtKB-UniRule"/>
</dbReference>
<comment type="similarity">
    <text evidence="4 10">Belongs to the transaldolase family. Type 2 subfamily.</text>
</comment>
<dbReference type="PANTHER" id="PTHR10683:SF31">
    <property type="entry name" value="TRANSALDOLASE"/>
    <property type="match status" value="1"/>
</dbReference>
<protein>
    <recommendedName>
        <fullName evidence="5 10">Transaldolase</fullName>
        <ecNumber evidence="5 10">2.2.1.2</ecNumber>
    </recommendedName>
</protein>
<dbReference type="AlphaFoldDB" id="A0A7I9VP60"/>
<comment type="catalytic activity">
    <reaction evidence="10">
        <text>D-sedoheptulose 7-phosphate + D-glyceraldehyde 3-phosphate = D-erythrose 4-phosphate + beta-D-fructose 6-phosphate</text>
        <dbReference type="Rhea" id="RHEA:17053"/>
        <dbReference type="ChEBI" id="CHEBI:16897"/>
        <dbReference type="ChEBI" id="CHEBI:57483"/>
        <dbReference type="ChEBI" id="CHEBI:57634"/>
        <dbReference type="ChEBI" id="CHEBI:59776"/>
        <dbReference type="EC" id="2.2.1.2"/>
    </reaction>
</comment>
<evidence type="ECO:0000256" key="1">
    <source>
        <dbReference type="ARBA" id="ARBA00003518"/>
    </source>
</evidence>
<comment type="pathway">
    <text evidence="3 10">Carbohydrate degradation; pentose phosphate pathway; D-glyceraldehyde 3-phosphate and beta-D-fructose 6-phosphate from D-ribose 5-phosphate and D-xylulose 5-phosphate (non-oxidative stage): step 2/3.</text>
</comment>
<dbReference type="UniPathway" id="UPA00115">
    <property type="reaction ID" value="UER00414"/>
</dbReference>
<keyword evidence="6 10" id="KW-0963">Cytoplasm</keyword>
<keyword evidence="7 10" id="KW-0808">Transferase</keyword>
<dbReference type="GO" id="GO:0005737">
    <property type="term" value="C:cytoplasm"/>
    <property type="evidence" value="ECO:0007669"/>
    <property type="project" value="UniProtKB-SubCell"/>
</dbReference>
<comment type="subcellular location">
    <subcellularLocation>
        <location evidence="2 10">Cytoplasm</location>
    </subcellularLocation>
</comment>
<evidence type="ECO:0000256" key="4">
    <source>
        <dbReference type="ARBA" id="ARBA00008426"/>
    </source>
</evidence>
<dbReference type="InterPro" id="IPR004732">
    <property type="entry name" value="Transaldolase_2"/>
</dbReference>
<dbReference type="Pfam" id="PF00923">
    <property type="entry name" value="TAL_FSA"/>
    <property type="match status" value="1"/>
</dbReference>
<dbReference type="InterPro" id="IPR013785">
    <property type="entry name" value="Aldolase_TIM"/>
</dbReference>
<evidence type="ECO:0000256" key="7">
    <source>
        <dbReference type="ARBA" id="ARBA00022679"/>
    </source>
</evidence>
<dbReference type="Proteomes" id="UP000503640">
    <property type="component" value="Unassembled WGS sequence"/>
</dbReference>
<dbReference type="SUPFAM" id="SSF51569">
    <property type="entry name" value="Aldolase"/>
    <property type="match status" value="1"/>
</dbReference>
<dbReference type="PIRSF" id="PIRSF036915">
    <property type="entry name" value="Trnald_Bac_Plnt"/>
    <property type="match status" value="1"/>
</dbReference>